<sequence>MTMLSSGPGSRAQCSPEGRRPSEGLLEGLHGQSIGRWNIRLAYSCLTLAIWTLETGLNTAWENQMKAFSCPSTLKLEAFALRNPFTIWKTKWVAFRANIARAVAATPEQGMCCPRHVVCKRCWVDRPEDARGRARTRTATPLDYDNRRAGIRLNKLNIESPVIQRLPDSWRHVRAPSGRPPLPMWPNNNNKADKKKSSQLDRIAGLTSPNDERLFPFLTEPWRRTAHSFNRRIRIIGSEGLEKKEAAKLHGQKISPFSFALEHLLVYTDDSLRELHHVRRVGAGEAIYREDSEIFAQSYGLGGRPEEAV</sequence>
<reference evidence="2" key="1">
    <citation type="submission" date="2023-03" db="EMBL/GenBank/DDBJ databases">
        <title>Massive genome expansion in bonnet fungi (Mycena s.s.) driven by repeated elements and novel gene families across ecological guilds.</title>
        <authorList>
            <consortium name="Lawrence Berkeley National Laboratory"/>
            <person name="Harder C.B."/>
            <person name="Miyauchi S."/>
            <person name="Viragh M."/>
            <person name="Kuo A."/>
            <person name="Thoen E."/>
            <person name="Andreopoulos B."/>
            <person name="Lu D."/>
            <person name="Skrede I."/>
            <person name="Drula E."/>
            <person name="Henrissat B."/>
            <person name="Morin E."/>
            <person name="Kohler A."/>
            <person name="Barry K."/>
            <person name="LaButti K."/>
            <person name="Morin E."/>
            <person name="Salamov A."/>
            <person name="Lipzen A."/>
            <person name="Mereny Z."/>
            <person name="Hegedus B."/>
            <person name="Baldrian P."/>
            <person name="Stursova M."/>
            <person name="Weitz H."/>
            <person name="Taylor A."/>
            <person name="Grigoriev I.V."/>
            <person name="Nagy L.G."/>
            <person name="Martin F."/>
            <person name="Kauserud H."/>
        </authorList>
    </citation>
    <scope>NUCLEOTIDE SEQUENCE</scope>
    <source>
        <strain evidence="2">CBHHK067</strain>
    </source>
</reference>
<dbReference type="EMBL" id="JARKIE010000096">
    <property type="protein sequence ID" value="KAJ7686369.1"/>
    <property type="molecule type" value="Genomic_DNA"/>
</dbReference>
<accession>A0AAD7GDX4</accession>
<keyword evidence="3" id="KW-1185">Reference proteome</keyword>
<protein>
    <submittedName>
        <fullName evidence="2">Uncharacterized protein</fullName>
    </submittedName>
</protein>
<evidence type="ECO:0000313" key="3">
    <source>
        <dbReference type="Proteomes" id="UP001221757"/>
    </source>
</evidence>
<dbReference type="AlphaFoldDB" id="A0AAD7GDX4"/>
<name>A0AAD7GDX4_MYCRO</name>
<feature type="region of interest" description="Disordered" evidence="1">
    <location>
        <begin position="177"/>
        <end position="198"/>
    </location>
</feature>
<gene>
    <name evidence="2" type="ORF">B0H17DRAFT_1136923</name>
</gene>
<proteinExistence type="predicted"/>
<evidence type="ECO:0000256" key="1">
    <source>
        <dbReference type="SAM" id="MobiDB-lite"/>
    </source>
</evidence>
<dbReference type="Proteomes" id="UP001221757">
    <property type="component" value="Unassembled WGS sequence"/>
</dbReference>
<evidence type="ECO:0000313" key="2">
    <source>
        <dbReference type="EMBL" id="KAJ7686369.1"/>
    </source>
</evidence>
<feature type="region of interest" description="Disordered" evidence="1">
    <location>
        <begin position="1"/>
        <end position="20"/>
    </location>
</feature>
<organism evidence="2 3">
    <name type="scientific">Mycena rosella</name>
    <name type="common">Pink bonnet</name>
    <name type="synonym">Agaricus rosellus</name>
    <dbReference type="NCBI Taxonomy" id="1033263"/>
    <lineage>
        <taxon>Eukaryota</taxon>
        <taxon>Fungi</taxon>
        <taxon>Dikarya</taxon>
        <taxon>Basidiomycota</taxon>
        <taxon>Agaricomycotina</taxon>
        <taxon>Agaricomycetes</taxon>
        <taxon>Agaricomycetidae</taxon>
        <taxon>Agaricales</taxon>
        <taxon>Marasmiineae</taxon>
        <taxon>Mycenaceae</taxon>
        <taxon>Mycena</taxon>
    </lineage>
</organism>
<comment type="caution">
    <text evidence="2">The sequence shown here is derived from an EMBL/GenBank/DDBJ whole genome shotgun (WGS) entry which is preliminary data.</text>
</comment>